<evidence type="ECO:0000256" key="4">
    <source>
        <dbReference type="ARBA" id="ARBA00022597"/>
    </source>
</evidence>
<dbReference type="InterPro" id="IPR005828">
    <property type="entry name" value="MFS_sugar_transport-like"/>
</dbReference>
<feature type="transmembrane region" description="Helical" evidence="9">
    <location>
        <begin position="340"/>
        <end position="361"/>
    </location>
</feature>
<feature type="transmembrane region" description="Helical" evidence="9">
    <location>
        <begin position="106"/>
        <end position="126"/>
    </location>
</feature>
<keyword evidence="6 9" id="KW-1133">Transmembrane helix</keyword>
<comment type="subcellular location">
    <subcellularLocation>
        <location evidence="1">Cell membrane</location>
        <topology evidence="1">Multi-pass membrane protein</topology>
    </subcellularLocation>
</comment>
<dbReference type="Pfam" id="PF00083">
    <property type="entry name" value="Sugar_tr"/>
    <property type="match status" value="1"/>
</dbReference>
<dbReference type="PANTHER" id="PTHR48021">
    <property type="match status" value="1"/>
</dbReference>
<dbReference type="InterPro" id="IPR005829">
    <property type="entry name" value="Sugar_transporter_CS"/>
</dbReference>
<keyword evidence="4" id="KW-0762">Sugar transport</keyword>
<gene>
    <name evidence="12" type="primary">LOC108742386</name>
</gene>
<evidence type="ECO:0000313" key="11">
    <source>
        <dbReference type="Proteomes" id="UP000192223"/>
    </source>
</evidence>
<feature type="transmembrane region" description="Helical" evidence="9">
    <location>
        <begin position="409"/>
        <end position="429"/>
    </location>
</feature>
<feature type="transmembrane region" description="Helical" evidence="9">
    <location>
        <begin position="28"/>
        <end position="51"/>
    </location>
</feature>
<evidence type="ECO:0000256" key="8">
    <source>
        <dbReference type="ARBA" id="ARBA00023180"/>
    </source>
</evidence>
<dbReference type="PANTHER" id="PTHR48021:SF47">
    <property type="entry name" value="GH17672P"/>
    <property type="match status" value="1"/>
</dbReference>
<dbReference type="PROSITE" id="PS50850">
    <property type="entry name" value="MFS"/>
    <property type="match status" value="1"/>
</dbReference>
<keyword evidence="5 9" id="KW-0812">Transmembrane</keyword>
<dbReference type="FunFam" id="1.20.1250.20:FF:000218">
    <property type="entry name" value="facilitated trehalose transporter Tret1"/>
    <property type="match status" value="1"/>
</dbReference>
<evidence type="ECO:0000256" key="2">
    <source>
        <dbReference type="ARBA" id="ARBA00022448"/>
    </source>
</evidence>
<dbReference type="InterPro" id="IPR003663">
    <property type="entry name" value="Sugar/inositol_transpt"/>
</dbReference>
<keyword evidence="2" id="KW-0813">Transport</keyword>
<dbReference type="KEGG" id="apln:108742386"/>
<organism evidence="11 12">
    <name type="scientific">Agrilus planipennis</name>
    <name type="common">Emerald ash borer</name>
    <name type="synonym">Agrilus marcopoli</name>
    <dbReference type="NCBI Taxonomy" id="224129"/>
    <lineage>
        <taxon>Eukaryota</taxon>
        <taxon>Metazoa</taxon>
        <taxon>Ecdysozoa</taxon>
        <taxon>Arthropoda</taxon>
        <taxon>Hexapoda</taxon>
        <taxon>Insecta</taxon>
        <taxon>Pterygota</taxon>
        <taxon>Neoptera</taxon>
        <taxon>Endopterygota</taxon>
        <taxon>Coleoptera</taxon>
        <taxon>Polyphaga</taxon>
        <taxon>Elateriformia</taxon>
        <taxon>Buprestoidea</taxon>
        <taxon>Buprestidae</taxon>
        <taxon>Agrilinae</taxon>
        <taxon>Agrilus</taxon>
    </lineage>
</organism>
<feature type="domain" description="Major facilitator superfamily (MFS) profile" evidence="10">
    <location>
        <begin position="32"/>
        <end position="464"/>
    </location>
</feature>
<protein>
    <submittedName>
        <fullName evidence="12">Facilitated trehalose transporter Tret1-like isoform X1</fullName>
    </submittedName>
</protein>
<keyword evidence="7 9" id="KW-0472">Membrane</keyword>
<name>A0A1W4XKT5_AGRPL</name>
<evidence type="ECO:0000313" key="12">
    <source>
        <dbReference type="RefSeq" id="XP_018333078.1"/>
    </source>
</evidence>
<evidence type="ECO:0000256" key="3">
    <source>
        <dbReference type="ARBA" id="ARBA00022475"/>
    </source>
</evidence>
<dbReference type="InterPro" id="IPR050549">
    <property type="entry name" value="MFS_Trehalose_Transporter"/>
</dbReference>
<feature type="transmembrane region" description="Helical" evidence="9">
    <location>
        <begin position="166"/>
        <end position="184"/>
    </location>
</feature>
<dbReference type="Proteomes" id="UP000192223">
    <property type="component" value="Unplaced"/>
</dbReference>
<dbReference type="GeneID" id="108742386"/>
<dbReference type="InParanoid" id="A0A1W4XKT5"/>
<feature type="transmembrane region" description="Helical" evidence="9">
    <location>
        <begin position="78"/>
        <end position="99"/>
    </location>
</feature>
<dbReference type="AlphaFoldDB" id="A0A1W4XKT5"/>
<dbReference type="STRING" id="224129.A0A1W4XKT5"/>
<dbReference type="GO" id="GO:0005886">
    <property type="term" value="C:plasma membrane"/>
    <property type="evidence" value="ECO:0007669"/>
    <property type="project" value="UniProtKB-SubCell"/>
</dbReference>
<dbReference type="InterPro" id="IPR036259">
    <property type="entry name" value="MFS_trans_sf"/>
</dbReference>
<dbReference type="SUPFAM" id="SSF103473">
    <property type="entry name" value="MFS general substrate transporter"/>
    <property type="match status" value="1"/>
</dbReference>
<feature type="transmembrane region" description="Helical" evidence="9">
    <location>
        <begin position="190"/>
        <end position="211"/>
    </location>
</feature>
<evidence type="ECO:0000256" key="5">
    <source>
        <dbReference type="ARBA" id="ARBA00022692"/>
    </source>
</evidence>
<accession>A0A1W4XKT5</accession>
<dbReference type="InterPro" id="IPR020846">
    <property type="entry name" value="MFS_dom"/>
</dbReference>
<dbReference type="Gene3D" id="1.20.1250.20">
    <property type="entry name" value="MFS general substrate transporter like domains"/>
    <property type="match status" value="1"/>
</dbReference>
<evidence type="ECO:0000256" key="1">
    <source>
        <dbReference type="ARBA" id="ARBA00004651"/>
    </source>
</evidence>
<feature type="transmembrane region" description="Helical" evidence="9">
    <location>
        <begin position="441"/>
        <end position="461"/>
    </location>
</feature>
<feature type="transmembrane region" description="Helical" evidence="9">
    <location>
        <begin position="132"/>
        <end position="154"/>
    </location>
</feature>
<evidence type="ECO:0000256" key="9">
    <source>
        <dbReference type="SAM" id="Phobius"/>
    </source>
</evidence>
<feature type="transmembrane region" description="Helical" evidence="9">
    <location>
        <begin position="373"/>
        <end position="397"/>
    </location>
</feature>
<proteinExistence type="predicted"/>
<dbReference type="GO" id="GO:0022857">
    <property type="term" value="F:transmembrane transporter activity"/>
    <property type="evidence" value="ECO:0007669"/>
    <property type="project" value="InterPro"/>
</dbReference>
<reference evidence="12" key="1">
    <citation type="submission" date="2025-08" db="UniProtKB">
        <authorList>
            <consortium name="RefSeq"/>
        </authorList>
    </citation>
    <scope>IDENTIFICATION</scope>
    <source>
        <tissue evidence="12">Entire body</tissue>
    </source>
</reference>
<keyword evidence="8" id="KW-0325">Glycoprotein</keyword>
<dbReference type="PRINTS" id="PR00171">
    <property type="entry name" value="SUGRTRNSPORT"/>
</dbReference>
<evidence type="ECO:0000259" key="10">
    <source>
        <dbReference type="PROSITE" id="PS50850"/>
    </source>
</evidence>
<dbReference type="OrthoDB" id="4142200at2759"/>
<evidence type="ECO:0000256" key="6">
    <source>
        <dbReference type="ARBA" id="ARBA00022989"/>
    </source>
</evidence>
<evidence type="ECO:0000256" key="7">
    <source>
        <dbReference type="ARBA" id="ARBA00023136"/>
    </source>
</evidence>
<sequence length="477" mass="53418">MFQTNPNPVAIPTEPAVVVNNVENKNKYFWSTVFVSNISAFITGIHLAWLVPIVPKLTNELRLAENPFDRVVKTNEVVWIRSSFFLGAILGPIAAAFTINKIGRKNTLITCVAAPYFISLVILAFAKFVFLYYIARFVGGFGLGNFYTTFPIYLGEISLQSVRGRVLCLINFFVCLGILFDLSVSPFLAISIYSTLCSFICAAFFIAFISFPDTPYYYLVIGDISGAEKSLMKLRGLTATEVEVELRTIINEIENERQKGKTIKQLFQSRPVRKSLVMTLCLVAFQQLSGVEVVRLNMYSTFTTINSKLSETTFGIITGGIQVVASTIPPLIVDRYGRKLLLFVSGMGIIVGNAFLGIYHYAIEHDVYVIRRWIPIASLTLFEFAFNLGYGPLPWTIMGEVFYATIRPLAAMITTMFCYIIGFSVSFVTPVLTSELGTGNTFWIFSIFGFIGAFFTELYMFETKQKSLGDIQDELNQ</sequence>
<dbReference type="RefSeq" id="XP_018333078.1">
    <property type="nucleotide sequence ID" value="XM_018477576.1"/>
</dbReference>
<dbReference type="PROSITE" id="PS00217">
    <property type="entry name" value="SUGAR_TRANSPORT_2"/>
    <property type="match status" value="1"/>
</dbReference>
<keyword evidence="11" id="KW-1185">Reference proteome</keyword>
<keyword evidence="3" id="KW-1003">Cell membrane</keyword>